<feature type="transmembrane region" description="Helical" evidence="8">
    <location>
        <begin position="410"/>
        <end position="431"/>
    </location>
</feature>
<feature type="domain" description="NADH-Ubiquinone oxidoreductase (complex I) chain 5 N-terminal" evidence="11">
    <location>
        <begin position="63"/>
        <end position="100"/>
    </location>
</feature>
<dbReference type="AlphaFoldDB" id="A0A849KRF3"/>
<dbReference type="InterPro" id="IPR003945">
    <property type="entry name" value="NU5C-like"/>
</dbReference>
<evidence type="ECO:0000256" key="9">
    <source>
        <dbReference type="RuleBase" id="RU000320"/>
    </source>
</evidence>
<evidence type="ECO:0000256" key="6">
    <source>
        <dbReference type="ARBA" id="ARBA00022989"/>
    </source>
</evidence>
<comment type="function">
    <text evidence="1">NDH-1 shuttles electrons from NADH, via FMN and iron-sulfur (Fe-S) centers, to quinones in the respiratory chain. The immediate electron acceptor for the enzyme in this species is believed to be ubiquinone. Couples the redox reaction to proton translocation (for every two electrons transferred, four hydrogen ions are translocated across the cytoplasmic membrane), and thus conserves the redox energy in a proton gradient.</text>
</comment>
<evidence type="ECO:0000256" key="3">
    <source>
        <dbReference type="ARBA" id="ARBA00022448"/>
    </source>
</evidence>
<dbReference type="EMBL" id="JABFBC010000001">
    <property type="protein sequence ID" value="NNU79439.1"/>
    <property type="molecule type" value="Genomic_DNA"/>
</dbReference>
<keyword evidence="4 8" id="KW-1003">Cell membrane</keyword>
<comment type="subunit">
    <text evidence="8">Forms a complex with DabA.</text>
</comment>
<keyword evidence="7 8" id="KW-0472">Membrane</keyword>
<feature type="transmembrane region" description="Helical" evidence="8">
    <location>
        <begin position="350"/>
        <end position="370"/>
    </location>
</feature>
<organism evidence="12 13">
    <name type="scientific">Halovulum dunhuangense</name>
    <dbReference type="NCBI Taxonomy" id="1505036"/>
    <lineage>
        <taxon>Bacteria</taxon>
        <taxon>Pseudomonadati</taxon>
        <taxon>Pseudomonadota</taxon>
        <taxon>Alphaproteobacteria</taxon>
        <taxon>Rhodobacterales</taxon>
        <taxon>Paracoccaceae</taxon>
        <taxon>Halovulum</taxon>
    </lineage>
</organism>
<evidence type="ECO:0000256" key="2">
    <source>
        <dbReference type="ARBA" id="ARBA00004127"/>
    </source>
</evidence>
<feature type="transmembrane region" description="Helical" evidence="8">
    <location>
        <begin position="37"/>
        <end position="58"/>
    </location>
</feature>
<dbReference type="GO" id="GO:0042773">
    <property type="term" value="P:ATP synthesis coupled electron transport"/>
    <property type="evidence" value="ECO:0007669"/>
    <property type="project" value="InterPro"/>
</dbReference>
<comment type="similarity">
    <text evidence="8">Belongs to the inorganic carbon transporter (TC 9.A.2) DabB family.</text>
</comment>
<feature type="transmembrane region" description="Helical" evidence="8">
    <location>
        <begin position="376"/>
        <end position="398"/>
    </location>
</feature>
<feature type="transmembrane region" description="Helical" evidence="8">
    <location>
        <begin position="197"/>
        <end position="219"/>
    </location>
</feature>
<feature type="transmembrane region" description="Helical" evidence="8">
    <location>
        <begin position="437"/>
        <end position="458"/>
    </location>
</feature>
<evidence type="ECO:0000256" key="8">
    <source>
        <dbReference type="HAMAP-Rule" id="MF_00862"/>
    </source>
</evidence>
<evidence type="ECO:0000313" key="12">
    <source>
        <dbReference type="EMBL" id="NNU79439.1"/>
    </source>
</evidence>
<protein>
    <recommendedName>
        <fullName evidence="8">Probable inorganic carbon transporter subunit DabB</fullName>
    </recommendedName>
</protein>
<evidence type="ECO:0000256" key="1">
    <source>
        <dbReference type="ARBA" id="ARBA00002378"/>
    </source>
</evidence>
<keyword evidence="5 8" id="KW-0812">Transmembrane</keyword>
<evidence type="ECO:0000313" key="13">
    <source>
        <dbReference type="Proteomes" id="UP000572377"/>
    </source>
</evidence>
<dbReference type="GO" id="GO:0015990">
    <property type="term" value="P:electron transport coupled proton transport"/>
    <property type="evidence" value="ECO:0007669"/>
    <property type="project" value="TreeGrafter"/>
</dbReference>
<dbReference type="PANTHER" id="PTHR42829">
    <property type="entry name" value="NADH-UBIQUINONE OXIDOREDUCTASE CHAIN 5"/>
    <property type="match status" value="1"/>
</dbReference>
<dbReference type="HAMAP" id="MF_00862">
    <property type="entry name" value="DabB"/>
    <property type="match status" value="1"/>
</dbReference>
<keyword evidence="6 8" id="KW-1133">Transmembrane helix</keyword>
<comment type="caution">
    <text evidence="12">The sequence shown here is derived from an EMBL/GenBank/DDBJ whole genome shotgun (WGS) entry which is preliminary data.</text>
</comment>
<dbReference type="PANTHER" id="PTHR42829:SF1">
    <property type="entry name" value="INORGANIC CARBON TRANSPORTER SUBUNIT DABB-RELATED"/>
    <property type="match status" value="1"/>
</dbReference>
<dbReference type="Proteomes" id="UP000572377">
    <property type="component" value="Unassembled WGS sequence"/>
</dbReference>
<name>A0A849KRF3_9RHOB</name>
<dbReference type="Pfam" id="PF00662">
    <property type="entry name" value="Proton_antipo_N"/>
    <property type="match status" value="1"/>
</dbReference>
<gene>
    <name evidence="8" type="primary">dabB</name>
    <name evidence="12" type="ORF">HMH01_03215</name>
</gene>
<feature type="transmembrane region" description="Helical" evidence="8">
    <location>
        <begin position="155"/>
        <end position="177"/>
    </location>
</feature>
<keyword evidence="13" id="KW-1185">Reference proteome</keyword>
<feature type="transmembrane region" description="Helical" evidence="8">
    <location>
        <begin position="254"/>
        <end position="276"/>
    </location>
</feature>
<dbReference type="GO" id="GO:0003954">
    <property type="term" value="F:NADH dehydrogenase activity"/>
    <property type="evidence" value="ECO:0007669"/>
    <property type="project" value="TreeGrafter"/>
</dbReference>
<evidence type="ECO:0000256" key="7">
    <source>
        <dbReference type="ARBA" id="ARBA00023136"/>
    </source>
</evidence>
<comment type="subcellular location">
    <subcellularLocation>
        <location evidence="8">Cell membrane</location>
        <topology evidence="8">Multi-pass membrane protein</topology>
    </subcellularLocation>
    <subcellularLocation>
        <location evidence="2">Endomembrane system</location>
        <topology evidence="2">Multi-pass membrane protein</topology>
    </subcellularLocation>
    <subcellularLocation>
        <location evidence="9">Membrane</location>
        <topology evidence="9">Multi-pass membrane protein</topology>
    </subcellularLocation>
</comment>
<dbReference type="GO" id="GO:0008137">
    <property type="term" value="F:NADH dehydrogenase (ubiquinone) activity"/>
    <property type="evidence" value="ECO:0007669"/>
    <property type="project" value="InterPro"/>
</dbReference>
<feature type="transmembrane region" description="Helical" evidence="8">
    <location>
        <begin position="70"/>
        <end position="88"/>
    </location>
</feature>
<dbReference type="Pfam" id="PF00361">
    <property type="entry name" value="Proton_antipo_M"/>
    <property type="match status" value="1"/>
</dbReference>
<dbReference type="GO" id="GO:0012505">
    <property type="term" value="C:endomembrane system"/>
    <property type="evidence" value="ECO:0007669"/>
    <property type="project" value="UniProtKB-SubCell"/>
</dbReference>
<keyword evidence="3 8" id="KW-0813">Transport</keyword>
<dbReference type="InterPro" id="IPR001516">
    <property type="entry name" value="Proton_antipo_N"/>
</dbReference>
<evidence type="ECO:0000259" key="11">
    <source>
        <dbReference type="Pfam" id="PF00662"/>
    </source>
</evidence>
<evidence type="ECO:0000256" key="4">
    <source>
        <dbReference type="ARBA" id="ARBA00022475"/>
    </source>
</evidence>
<reference evidence="12 13" key="1">
    <citation type="submission" date="2020-05" db="EMBL/GenBank/DDBJ databases">
        <title>Gimesia benthica sp. nov., a novel planctomycete isolated from a deep-sea water sample of the Northwest Indian Ocean.</title>
        <authorList>
            <person name="Wang J."/>
            <person name="Ruan C."/>
            <person name="Song L."/>
            <person name="Zhu Y."/>
            <person name="Li A."/>
            <person name="Zheng X."/>
            <person name="Wang L."/>
            <person name="Lu Z."/>
            <person name="Huang Y."/>
            <person name="Du W."/>
            <person name="Zhou Y."/>
            <person name="Huang L."/>
            <person name="Dai X."/>
        </authorList>
    </citation>
    <scope>NUCLEOTIDE SEQUENCE [LARGE SCALE GENOMIC DNA]</scope>
    <source>
        <strain evidence="12 13">YYQ-30</strain>
    </source>
</reference>
<evidence type="ECO:0000259" key="10">
    <source>
        <dbReference type="Pfam" id="PF00361"/>
    </source>
</evidence>
<dbReference type="RefSeq" id="WP_171322436.1">
    <property type="nucleotide sequence ID" value="NZ_JABFBC010000001.1"/>
</dbReference>
<feature type="transmembrane region" description="Helical" evidence="8">
    <location>
        <begin position="108"/>
        <end position="134"/>
    </location>
</feature>
<dbReference type="PRINTS" id="PR01434">
    <property type="entry name" value="NADHDHGNASE5"/>
</dbReference>
<comment type="function">
    <text evidence="8">Part of an energy-coupled inorganic carbon pump.</text>
</comment>
<evidence type="ECO:0000256" key="5">
    <source>
        <dbReference type="ARBA" id="ARBA00022692"/>
    </source>
</evidence>
<feature type="transmembrane region" description="Helical" evidence="8">
    <location>
        <begin position="297"/>
        <end position="316"/>
    </location>
</feature>
<feature type="domain" description="NADH:quinone oxidoreductase/Mrp antiporter transmembrane" evidence="10">
    <location>
        <begin position="117"/>
        <end position="333"/>
    </location>
</feature>
<accession>A0A849KRF3</accession>
<dbReference type="GO" id="GO:0005886">
    <property type="term" value="C:plasma membrane"/>
    <property type="evidence" value="ECO:0007669"/>
    <property type="project" value="UniProtKB-SubCell"/>
</dbReference>
<dbReference type="InterPro" id="IPR046396">
    <property type="entry name" value="Transporter_DabB"/>
</dbReference>
<sequence length="496" mass="49774">MPTLTLIPLLAPLALLAGALASLAVRGPAALRGLRAAALTAVAAALTSLALVAATGAADGYLFRLDPVSAALLALVTGLGAVILPFSIRYLDGDPRRHVFLARLALTLAMVTTLVIAGNLVLMALAWIGMSLALHGLLTFRRERPAARLAARHKFILARLSDAALVVAVALLTAHFGTAHVATISDAIRQGADVPTAAPLLLALAAILKSALLPVHGWLTRVIDAPTPVSALLHAGLVNAGGAMLIRLSDILSAAPAAMTLLAVTGAASAIVAGLVALTQCSAKQALAWSTIAQMGFMLMQCGLGLWALALLHIVAHSIYKAHAFLRAGSAVETIRAIRPGAPRATLPTALAALALSTALVAAIGAAFGLNPASDPQVLALGAVLGAGLLPLLAPALAAPRLAPRGLGTAALVTAGYFAVHAAAGSFFAGLPQPPALSPAALTALALGTAAFAAAGLVQTLAPGRTGAGWAALRLHLARGLYLDTLLTRALPAPKA</sequence>
<dbReference type="InterPro" id="IPR001750">
    <property type="entry name" value="ND/Mrp_TM"/>
</dbReference>
<proteinExistence type="inferred from homology"/>